<protein>
    <submittedName>
        <fullName evidence="4">Arylsulfatase A-like enzyme</fullName>
    </submittedName>
</protein>
<dbReference type="AlphaFoldDB" id="A0A2P8F6Z4"/>
<dbReference type="PANTHER" id="PTHR45953">
    <property type="entry name" value="IDURONATE 2-SULFATASE"/>
    <property type="match status" value="1"/>
</dbReference>
<comment type="caution">
    <text evidence="4">The sequence shown here is derived from an EMBL/GenBank/DDBJ whole genome shotgun (WGS) entry which is preliminary data.</text>
</comment>
<dbReference type="InterPro" id="IPR000917">
    <property type="entry name" value="Sulfatase_N"/>
</dbReference>
<evidence type="ECO:0000256" key="1">
    <source>
        <dbReference type="ARBA" id="ARBA00022723"/>
    </source>
</evidence>
<feature type="domain" description="Sulfatase N-terminal" evidence="3">
    <location>
        <begin position="5"/>
        <end position="376"/>
    </location>
</feature>
<dbReference type="PANTHER" id="PTHR45953:SF1">
    <property type="entry name" value="IDURONATE 2-SULFATASE"/>
    <property type="match status" value="1"/>
</dbReference>
<dbReference type="GO" id="GO:0005737">
    <property type="term" value="C:cytoplasm"/>
    <property type="evidence" value="ECO:0007669"/>
    <property type="project" value="TreeGrafter"/>
</dbReference>
<dbReference type="RefSeq" id="WP_106610002.1">
    <property type="nucleotide sequence ID" value="NZ_PYGJ01000017.1"/>
</dbReference>
<evidence type="ECO:0000256" key="2">
    <source>
        <dbReference type="ARBA" id="ARBA00022801"/>
    </source>
</evidence>
<sequence length="513" mass="57968">MNNQKNVLFITLDQMRADCLKGALEGHVDLPNMRALMRDAVAFQNHYTVTAPCGPARTSLLTGQYSMNHRSVRNGTPMRHDTPNIATEMRKAGYLPMLFGYTDTSGDPRIHHPKDPAVQSYEMPMAGFHEMVEMRMEMSHPWRGHLVRKGYQFDGYESIYKPVSEDGGPGRLCDPAFFRAEDSDTAFLTDRFLETMPGYETESWFAHLTYIRPHWPPIAPEPYNRMYDPDTLPLPTRVGSAEEAAALHPFMGPAQKKDLPSKPNLGFPGYEVNHKSTQEARAVYLGLLTEVDHHIGRVIKYLKSSGQYETTLVIVTSDHGEMLGDHFAWGKQSVFDKAYHIPLIVRVPGLEHRAGALVDAPTESIDLVPTVLEWVGQEVPNSVDGSSLSPLLEGETPEIWRKYTFSEYDFYDVETPSPWHNALGFGATESCLSILRDGRYSLVEFGCDLPTILFDHESRGEFENVAEDADYAGEVLRLTRAMLRHRMAHMDQTLAMDQITNKGPIRELRHKPD</sequence>
<dbReference type="GO" id="GO:0008484">
    <property type="term" value="F:sulfuric ester hydrolase activity"/>
    <property type="evidence" value="ECO:0007669"/>
    <property type="project" value="TreeGrafter"/>
</dbReference>
<gene>
    <name evidence="4" type="ORF">CLV88_11758</name>
</gene>
<dbReference type="Gene3D" id="3.40.720.10">
    <property type="entry name" value="Alkaline Phosphatase, subunit A"/>
    <property type="match status" value="1"/>
</dbReference>
<dbReference type="Gene3D" id="6.10.250.3360">
    <property type="match status" value="1"/>
</dbReference>
<reference evidence="4 5" key="1">
    <citation type="submission" date="2018-03" db="EMBL/GenBank/DDBJ databases">
        <title>Genomic Encyclopedia of Archaeal and Bacterial Type Strains, Phase II (KMG-II): from individual species to whole genera.</title>
        <authorList>
            <person name="Goeker M."/>
        </authorList>
    </citation>
    <scope>NUCLEOTIDE SEQUENCE [LARGE SCALE GENOMIC DNA]</scope>
    <source>
        <strain evidence="4 5">DSM 100673</strain>
    </source>
</reference>
<accession>A0A2P8F6Z4</accession>
<dbReference type="SUPFAM" id="SSF53649">
    <property type="entry name" value="Alkaline phosphatase-like"/>
    <property type="match status" value="1"/>
</dbReference>
<organism evidence="4 5">
    <name type="scientific">Shimia abyssi</name>
    <dbReference type="NCBI Taxonomy" id="1662395"/>
    <lineage>
        <taxon>Bacteria</taxon>
        <taxon>Pseudomonadati</taxon>
        <taxon>Pseudomonadota</taxon>
        <taxon>Alphaproteobacteria</taxon>
        <taxon>Rhodobacterales</taxon>
        <taxon>Roseobacteraceae</taxon>
    </lineage>
</organism>
<keyword evidence="5" id="KW-1185">Reference proteome</keyword>
<name>A0A2P8F6Z4_9RHOB</name>
<evidence type="ECO:0000259" key="3">
    <source>
        <dbReference type="Pfam" id="PF00884"/>
    </source>
</evidence>
<evidence type="ECO:0000313" key="4">
    <source>
        <dbReference type="EMBL" id="PSL17495.1"/>
    </source>
</evidence>
<dbReference type="OrthoDB" id="9795675at2"/>
<dbReference type="Proteomes" id="UP000240418">
    <property type="component" value="Unassembled WGS sequence"/>
</dbReference>
<proteinExistence type="predicted"/>
<evidence type="ECO:0000313" key="5">
    <source>
        <dbReference type="Proteomes" id="UP000240418"/>
    </source>
</evidence>
<dbReference type="Pfam" id="PF00884">
    <property type="entry name" value="Sulfatase"/>
    <property type="match status" value="1"/>
</dbReference>
<dbReference type="GO" id="GO:0046872">
    <property type="term" value="F:metal ion binding"/>
    <property type="evidence" value="ECO:0007669"/>
    <property type="project" value="UniProtKB-KW"/>
</dbReference>
<keyword evidence="1" id="KW-0479">Metal-binding</keyword>
<dbReference type="EMBL" id="PYGJ01000017">
    <property type="protein sequence ID" value="PSL17495.1"/>
    <property type="molecule type" value="Genomic_DNA"/>
</dbReference>
<dbReference type="InterPro" id="IPR017850">
    <property type="entry name" value="Alkaline_phosphatase_core_sf"/>
</dbReference>
<keyword evidence="2" id="KW-0378">Hydrolase</keyword>